<dbReference type="EMBL" id="JAJSOF020000011">
    <property type="protein sequence ID" value="KAJ4444018.1"/>
    <property type="molecule type" value="Genomic_DNA"/>
</dbReference>
<evidence type="ECO:0000256" key="1">
    <source>
        <dbReference type="SAM" id="MobiDB-lite"/>
    </source>
</evidence>
<evidence type="ECO:0000313" key="2">
    <source>
        <dbReference type="EMBL" id="KAJ4444018.1"/>
    </source>
</evidence>
<protein>
    <submittedName>
        <fullName evidence="2">Uncharacterized protein</fullName>
    </submittedName>
</protein>
<feature type="region of interest" description="Disordered" evidence="1">
    <location>
        <begin position="242"/>
        <end position="269"/>
    </location>
</feature>
<evidence type="ECO:0000313" key="3">
    <source>
        <dbReference type="Proteomes" id="UP001148838"/>
    </source>
</evidence>
<keyword evidence="3" id="KW-1185">Reference proteome</keyword>
<proteinExistence type="predicted"/>
<sequence>MTTATTVFGRPQKSFGDSSERSKRRKTQGLRETVDTEELTFATQMKLRACGKPDASKVLKEITKSPKRATKYRKAYSSSLQEKRGQLSPLQALSMFVDAGMNVELIYRFRVILEVISSGHTVDTLKFAAYTMDTAKLYVQLYSWHPMTPTMHKILIHGPTVIENALLPIGQLSEEAAEARNKHFRSYRQNYARKFSRESCNLDIINRLLLSSDPLLTSMRPTPRKRTKPFLKETTEMLLPSLFTISADRNEDDESASEAEESSDEESWE</sequence>
<feature type="compositionally biased region" description="Acidic residues" evidence="1">
    <location>
        <begin position="250"/>
        <end position="269"/>
    </location>
</feature>
<name>A0ABQ8TDK6_PERAM</name>
<reference evidence="2 3" key="1">
    <citation type="journal article" date="2022" name="Allergy">
        <title>Genome assembly and annotation of Periplaneta americana reveal a comprehensive cockroach allergen profile.</title>
        <authorList>
            <person name="Wang L."/>
            <person name="Xiong Q."/>
            <person name="Saelim N."/>
            <person name="Wang L."/>
            <person name="Nong W."/>
            <person name="Wan A.T."/>
            <person name="Shi M."/>
            <person name="Liu X."/>
            <person name="Cao Q."/>
            <person name="Hui J.H.L."/>
            <person name="Sookrung N."/>
            <person name="Leung T.F."/>
            <person name="Tungtrongchitr A."/>
            <person name="Tsui S.K.W."/>
        </authorList>
    </citation>
    <scope>NUCLEOTIDE SEQUENCE [LARGE SCALE GENOMIC DNA]</scope>
    <source>
        <strain evidence="2">PWHHKU_190912</strain>
    </source>
</reference>
<comment type="caution">
    <text evidence="2">The sequence shown here is derived from an EMBL/GenBank/DDBJ whole genome shotgun (WGS) entry which is preliminary data.</text>
</comment>
<organism evidence="2 3">
    <name type="scientific">Periplaneta americana</name>
    <name type="common">American cockroach</name>
    <name type="synonym">Blatta americana</name>
    <dbReference type="NCBI Taxonomy" id="6978"/>
    <lineage>
        <taxon>Eukaryota</taxon>
        <taxon>Metazoa</taxon>
        <taxon>Ecdysozoa</taxon>
        <taxon>Arthropoda</taxon>
        <taxon>Hexapoda</taxon>
        <taxon>Insecta</taxon>
        <taxon>Pterygota</taxon>
        <taxon>Neoptera</taxon>
        <taxon>Polyneoptera</taxon>
        <taxon>Dictyoptera</taxon>
        <taxon>Blattodea</taxon>
        <taxon>Blattoidea</taxon>
        <taxon>Blattidae</taxon>
        <taxon>Blattinae</taxon>
        <taxon>Periplaneta</taxon>
    </lineage>
</organism>
<accession>A0ABQ8TDK6</accession>
<gene>
    <name evidence="2" type="ORF">ANN_05807</name>
</gene>
<dbReference type="Proteomes" id="UP001148838">
    <property type="component" value="Unassembled WGS sequence"/>
</dbReference>
<feature type="region of interest" description="Disordered" evidence="1">
    <location>
        <begin position="1"/>
        <end position="32"/>
    </location>
</feature>